<dbReference type="RefSeq" id="WP_119751568.1">
    <property type="nucleotide sequence ID" value="NZ_QZCG01000015.1"/>
</dbReference>
<dbReference type="OrthoDB" id="7632576at2"/>
<dbReference type="SMART" id="SM00470">
    <property type="entry name" value="ParB"/>
    <property type="match status" value="1"/>
</dbReference>
<dbReference type="InterPro" id="IPR036086">
    <property type="entry name" value="ParB/Sulfiredoxin_sf"/>
</dbReference>
<reference evidence="4" key="1">
    <citation type="submission" date="2018-09" db="EMBL/GenBank/DDBJ databases">
        <title>Acidovorax cavernicola nov. sp. isolated from Gruta de las Maravillas (Aracena, Spain).</title>
        <authorList>
            <person name="Jurado V."/>
            <person name="Gutierrez-Patricio S."/>
            <person name="Gonzalez-Pimentel J.L."/>
            <person name="Miller A.Z."/>
            <person name="Laiz L."/>
            <person name="Saiz-Jimenez C."/>
        </authorList>
    </citation>
    <scope>NUCLEOTIDE SEQUENCE [LARGE SCALE GENOMIC DNA]</scope>
    <source>
        <strain evidence="4">1011MAR3C25</strain>
    </source>
</reference>
<evidence type="ECO:0000256" key="1">
    <source>
        <dbReference type="SAM" id="Coils"/>
    </source>
</evidence>
<comment type="caution">
    <text evidence="3">The sequence shown here is derived from an EMBL/GenBank/DDBJ whole genome shotgun (WGS) entry which is preliminary data.</text>
</comment>
<keyword evidence="1" id="KW-0175">Coiled coil</keyword>
<dbReference type="Gene3D" id="3.90.1530.10">
    <property type="entry name" value="Conserved hypothetical protein from pyrococcus furiosus pfu- 392566-001, ParB domain"/>
    <property type="match status" value="1"/>
</dbReference>
<protein>
    <submittedName>
        <fullName evidence="3">Chromosome partitioning protein ParB</fullName>
    </submittedName>
</protein>
<accession>A0A418SNQ0</accession>
<dbReference type="AlphaFoldDB" id="A0A418SNQ0"/>
<evidence type="ECO:0000259" key="2">
    <source>
        <dbReference type="SMART" id="SM00470"/>
    </source>
</evidence>
<dbReference type="SUPFAM" id="SSF109709">
    <property type="entry name" value="KorB DNA-binding domain-like"/>
    <property type="match status" value="1"/>
</dbReference>
<dbReference type="Pfam" id="PF07506">
    <property type="entry name" value="RepB"/>
    <property type="match status" value="1"/>
</dbReference>
<dbReference type="EMBL" id="QZCG01000015">
    <property type="protein sequence ID" value="RJE82576.1"/>
    <property type="molecule type" value="Genomic_DNA"/>
</dbReference>
<dbReference type="SUPFAM" id="SSF110849">
    <property type="entry name" value="ParB/Sulfiredoxin"/>
    <property type="match status" value="1"/>
</dbReference>
<gene>
    <name evidence="3" type="ORF">D3P04_19640</name>
</gene>
<feature type="domain" description="ParB-like N-terminal" evidence="2">
    <location>
        <begin position="19"/>
        <end position="113"/>
    </location>
</feature>
<dbReference type="Pfam" id="PF02195">
    <property type="entry name" value="ParB_N"/>
    <property type="match status" value="1"/>
</dbReference>
<proteinExistence type="predicted"/>
<evidence type="ECO:0000313" key="4">
    <source>
        <dbReference type="Proteomes" id="UP000284202"/>
    </source>
</evidence>
<evidence type="ECO:0000313" key="3">
    <source>
        <dbReference type="EMBL" id="RJE82576.1"/>
    </source>
</evidence>
<name>A0A418SNQ0_9RHOB</name>
<organism evidence="3 4">
    <name type="scientific">Paracoccus onubensis</name>
    <dbReference type="NCBI Taxonomy" id="1675788"/>
    <lineage>
        <taxon>Bacteria</taxon>
        <taxon>Pseudomonadati</taxon>
        <taxon>Pseudomonadota</taxon>
        <taxon>Alphaproteobacteria</taxon>
        <taxon>Rhodobacterales</taxon>
        <taxon>Paracoccaceae</taxon>
        <taxon>Paracoccus</taxon>
    </lineage>
</organism>
<dbReference type="Proteomes" id="UP000284202">
    <property type="component" value="Unassembled WGS sequence"/>
</dbReference>
<keyword evidence="4" id="KW-1185">Reference proteome</keyword>
<feature type="coiled-coil region" evidence="1">
    <location>
        <begin position="221"/>
        <end position="248"/>
    </location>
</feature>
<dbReference type="InterPro" id="IPR003115">
    <property type="entry name" value="ParB_N"/>
</dbReference>
<dbReference type="InterPro" id="IPR011111">
    <property type="entry name" value="Plasmid_RepB"/>
</dbReference>
<sequence length="297" mass="33840">MTRKQSAPQVKIGFEETSLRISIDAILPLHEISERVRKSVKYSQIAASIAEVGIIEPPVIVRDRDDKDRFHLLDGHLRIDILKNRGETEVVCLIALDDEAFTYNKRVSRIAIIQEHKMILNAIRKGVSEERLARALNVNIANIRMKRNLLVGICPEAAELLRDKHVPITVFTELRYLKPMRQIEAAQSMITMNRYSTGYARSLVASTPEDQLVEGRERRPRGLTEEQIAVMQRESENLDREFKLVEQSYGADQLDLVQAVGYVNHLLGNARIVKHLAQHHADILTELQKIVDMLEAA</sequence>